<evidence type="ECO:0000256" key="7">
    <source>
        <dbReference type="ARBA" id="ARBA00023004"/>
    </source>
</evidence>
<dbReference type="InterPro" id="IPR046408">
    <property type="entry name" value="CIAPIN1"/>
</dbReference>
<dbReference type="GO" id="GO:0016226">
    <property type="term" value="P:iron-sulfur cluster assembly"/>
    <property type="evidence" value="ECO:0007669"/>
    <property type="project" value="UniProtKB-UniRule"/>
</dbReference>
<dbReference type="Proteomes" id="UP001174909">
    <property type="component" value="Unassembled WGS sequence"/>
</dbReference>
<dbReference type="GO" id="GO:0046872">
    <property type="term" value="F:metal ion binding"/>
    <property type="evidence" value="ECO:0007669"/>
    <property type="project" value="UniProtKB-KW"/>
</dbReference>
<comment type="caution">
    <text evidence="10">Lacks conserved residue(s) required for the propagation of feature annotation.</text>
</comment>
<feature type="binding site" evidence="10">
    <location>
        <position position="233"/>
    </location>
    <ligand>
        <name>[2Fe-2S] cluster</name>
        <dbReference type="ChEBI" id="CHEBI:190135"/>
    </ligand>
</feature>
<dbReference type="GO" id="GO:0009055">
    <property type="term" value="F:electron transfer activity"/>
    <property type="evidence" value="ECO:0007669"/>
    <property type="project" value="UniProtKB-UniRule"/>
</dbReference>
<feature type="region of interest" description="Fe-S binding site B" evidence="10">
    <location>
        <begin position="270"/>
        <end position="284"/>
    </location>
</feature>
<evidence type="ECO:0000256" key="5">
    <source>
        <dbReference type="ARBA" id="ARBA00022714"/>
    </source>
</evidence>
<comment type="function">
    <text evidence="10">Component of the cytosolic iron-sulfur (Fe-S) protein assembly (CIA) machinery. Required for the maturation of extramitochondrial Fe-S proteins. Part of an electron transfer chain functioning in an early step of cytosolic Fe-S biogenesis, facilitating the de novo assembly of a [4Fe-4S] cluster on the cytosolic Fe-S scaffold complex. Electrons are transferred from NADPH via a FAD- and FMN-containing diflavin oxidoreductase. Together with the diflavin oxidoreductase, also required for the assembly of the diferric tyrosyl radical cofactor of ribonucleotide reductase (RNR), probably by providing electrons for reduction during radical cofactor maturation in the catalytic small subunit.</text>
</comment>
<comment type="caution">
    <text evidence="13">The sequence shown here is derived from an EMBL/GenBank/DDBJ whole genome shotgun (WGS) entry which is preliminary data.</text>
</comment>
<dbReference type="PANTHER" id="PTHR13273:SF14">
    <property type="entry name" value="ANAMORSIN"/>
    <property type="match status" value="1"/>
</dbReference>
<gene>
    <name evidence="13" type="ORF">GBAR_LOCUS18544</name>
</gene>
<comment type="domain">
    <text evidence="10">The C-terminal domain binds 2 Fe-S clusters but is otherwise mostly in an intrinsically disordered conformation.</text>
</comment>
<feature type="binding site" evidence="10">
    <location>
        <position position="281"/>
    </location>
    <ligand>
        <name>[4Fe-4S] cluster</name>
        <dbReference type="ChEBI" id="CHEBI:49883"/>
    </ligand>
</feature>
<feature type="binding site" evidence="10">
    <location>
        <position position="273"/>
    </location>
    <ligand>
        <name>[4Fe-4S] cluster</name>
        <dbReference type="ChEBI" id="CHEBI:49883"/>
    </ligand>
</feature>
<dbReference type="GO" id="GO:0051537">
    <property type="term" value="F:2 iron, 2 sulfur cluster binding"/>
    <property type="evidence" value="ECO:0007669"/>
    <property type="project" value="UniProtKB-UniRule"/>
</dbReference>
<dbReference type="GO" id="GO:0051539">
    <property type="term" value="F:4 iron, 4 sulfur cluster binding"/>
    <property type="evidence" value="ECO:0007669"/>
    <property type="project" value="UniProtKB-KW"/>
</dbReference>
<dbReference type="Gene3D" id="3.40.50.150">
    <property type="entry name" value="Vaccinia Virus protein VP39"/>
    <property type="match status" value="1"/>
</dbReference>
<evidence type="ECO:0000256" key="8">
    <source>
        <dbReference type="ARBA" id="ARBA00023014"/>
    </source>
</evidence>
<evidence type="ECO:0000256" key="1">
    <source>
        <dbReference type="ARBA" id="ARBA00001966"/>
    </source>
</evidence>
<keyword evidence="3 10" id="KW-0004">4Fe-4S</keyword>
<evidence type="ECO:0000256" key="9">
    <source>
        <dbReference type="ARBA" id="ARBA00023128"/>
    </source>
</evidence>
<protein>
    <recommendedName>
        <fullName evidence="10">Anamorsin homolog</fullName>
    </recommendedName>
    <alternativeName>
        <fullName evidence="10">Fe-S cluster assembly protein DRE2 homolog</fullName>
    </alternativeName>
</protein>
<dbReference type="InterPro" id="IPR007785">
    <property type="entry name" value="Anamorsin"/>
</dbReference>
<keyword evidence="5 10" id="KW-0001">2Fe-2S</keyword>
<reference evidence="13" key="1">
    <citation type="submission" date="2023-03" db="EMBL/GenBank/DDBJ databases">
        <authorList>
            <person name="Steffen K."/>
            <person name="Cardenas P."/>
        </authorList>
    </citation>
    <scope>NUCLEOTIDE SEQUENCE</scope>
</reference>
<feature type="binding site" evidence="10">
    <location>
        <position position="284"/>
    </location>
    <ligand>
        <name>[4Fe-4S] cluster</name>
        <dbReference type="ChEBI" id="CHEBI:49883"/>
    </ligand>
</feature>
<evidence type="ECO:0000256" key="6">
    <source>
        <dbReference type="ARBA" id="ARBA00022723"/>
    </source>
</evidence>
<evidence type="ECO:0000313" key="13">
    <source>
        <dbReference type="EMBL" id="CAI8032857.1"/>
    </source>
</evidence>
<organism evidence="13 14">
    <name type="scientific">Geodia barretti</name>
    <name type="common">Barrett's horny sponge</name>
    <dbReference type="NCBI Taxonomy" id="519541"/>
    <lineage>
        <taxon>Eukaryota</taxon>
        <taxon>Metazoa</taxon>
        <taxon>Porifera</taxon>
        <taxon>Demospongiae</taxon>
        <taxon>Heteroscleromorpha</taxon>
        <taxon>Tetractinellida</taxon>
        <taxon>Astrophorina</taxon>
        <taxon>Geodiidae</taxon>
        <taxon>Geodia</taxon>
    </lineage>
</organism>
<feature type="binding site" evidence="10">
    <location>
        <position position="243"/>
    </location>
    <ligand>
        <name>[2Fe-2S] cluster</name>
        <dbReference type="ChEBI" id="CHEBI:190135"/>
    </ligand>
</feature>
<dbReference type="GO" id="GO:0005758">
    <property type="term" value="C:mitochondrial intermembrane space"/>
    <property type="evidence" value="ECO:0007669"/>
    <property type="project" value="UniProtKB-SubCell"/>
</dbReference>
<dbReference type="HAMAP" id="MF_03115">
    <property type="entry name" value="Anamorsin"/>
    <property type="match status" value="1"/>
</dbReference>
<comment type="subunit">
    <text evidence="10">Monomer.</text>
</comment>
<keyword evidence="8 10" id="KW-0411">Iron-sulfur</keyword>
<keyword evidence="4 10" id="KW-0963">Cytoplasm</keyword>
<feature type="binding site" evidence="10">
    <location>
        <position position="246"/>
    </location>
    <ligand>
        <name>[2Fe-2S] cluster</name>
        <dbReference type="ChEBI" id="CHEBI:190135"/>
    </ligand>
</feature>
<dbReference type="Pfam" id="PF20922">
    <property type="entry name" value="Anamorsin_N"/>
    <property type="match status" value="1"/>
</dbReference>
<evidence type="ECO:0000256" key="3">
    <source>
        <dbReference type="ARBA" id="ARBA00022485"/>
    </source>
</evidence>
<dbReference type="InterPro" id="IPR049011">
    <property type="entry name" value="Anamorsin_N_metazoan"/>
</dbReference>
<comment type="cofactor">
    <cofactor evidence="10">
        <name>[2Fe-2S] cluster</name>
        <dbReference type="ChEBI" id="CHEBI:190135"/>
    </cofactor>
</comment>
<feature type="domain" description="Anamorsin N-terminal" evidence="12">
    <location>
        <begin position="13"/>
        <end position="174"/>
    </location>
</feature>
<feature type="domain" description="Anamorsin C-terminal" evidence="11">
    <location>
        <begin position="263"/>
        <end position="300"/>
    </location>
</feature>
<dbReference type="InterPro" id="IPR029063">
    <property type="entry name" value="SAM-dependent_MTases_sf"/>
</dbReference>
<evidence type="ECO:0000256" key="10">
    <source>
        <dbReference type="HAMAP-Rule" id="MF_03115"/>
    </source>
</evidence>
<comment type="domain">
    <text evidence="10">The twin Cx2C motifs are involved in the recognition by the mitochondrial MIA40-ERV1 disulfide relay system. The formation of 2 disulfide bonds in the Cx2C motifs through dithiol/disulfide exchange reactions effectively traps the protein in the mitochondrial intermembrane space.</text>
</comment>
<sequence length="309" mass="33246">MELVPDSALLNRTVMVVWHGGTTPEVLQPLVKRLRERVGEKGRVMLENADRLESIPHEESSVEVVLTGFLPPPSLTHSPPLLGELARLLKPSGLLFLREPITTTTTASVEGVRSVKKLTSALKLSGFVDVSEVEASEYSGLLAGLQANGVTAGQDTISVAFVSAKKPSYEVGASSTLSFANRLPQPTNKVSSETANVWSLDPADDNLDMLDSDTLLEEEDLVKPDPDSLRSQCGPNSGRKRACKDCTCGLREELGNENPVTQTRTATSSCGSCYLGDAFRCASCPYLGMPAFKPGEQIRLSSRQLKADQ</sequence>
<feature type="short sequence motif" description="Cx2C motif 1" evidence="10">
    <location>
        <begin position="270"/>
        <end position="273"/>
    </location>
</feature>
<evidence type="ECO:0000313" key="14">
    <source>
        <dbReference type="Proteomes" id="UP001174909"/>
    </source>
</evidence>
<dbReference type="SUPFAM" id="SSF53335">
    <property type="entry name" value="S-adenosyl-L-methionine-dependent methyltransferases"/>
    <property type="match status" value="1"/>
</dbReference>
<feature type="domain" description="Anamorsin C-terminal" evidence="11">
    <location>
        <begin position="231"/>
        <end position="259"/>
    </location>
</feature>
<keyword evidence="7 10" id="KW-0408">Iron</keyword>
<evidence type="ECO:0000256" key="2">
    <source>
        <dbReference type="ARBA" id="ARBA00008169"/>
    </source>
</evidence>
<comment type="domain">
    <text evidence="10">The N-terminal domain has structural similarity with S-adenosyl-L-methionine-dependent methyltransferases, but does not bind S-adenosyl-L-methionine. It is required for correct assembly of the 2 Fe-S clusters.</text>
</comment>
<proteinExistence type="inferred from homology"/>
<feature type="binding site" evidence="10">
    <location>
        <position position="248"/>
    </location>
    <ligand>
        <name>[2Fe-2S] cluster</name>
        <dbReference type="ChEBI" id="CHEBI:190135"/>
    </ligand>
</feature>
<feature type="short sequence motif" description="Cx2C motif 2" evidence="10">
    <location>
        <begin position="281"/>
        <end position="284"/>
    </location>
</feature>
<name>A0AA35SPE6_GEOBA</name>
<keyword evidence="6 10" id="KW-0479">Metal-binding</keyword>
<evidence type="ECO:0000256" key="4">
    <source>
        <dbReference type="ARBA" id="ARBA00022490"/>
    </source>
</evidence>
<dbReference type="Pfam" id="PF05093">
    <property type="entry name" value="CIAPIN1"/>
    <property type="match status" value="2"/>
</dbReference>
<evidence type="ECO:0000259" key="11">
    <source>
        <dbReference type="Pfam" id="PF05093"/>
    </source>
</evidence>
<dbReference type="CDD" id="cd02440">
    <property type="entry name" value="AdoMet_MTases"/>
    <property type="match status" value="1"/>
</dbReference>
<dbReference type="EMBL" id="CASHTH010002633">
    <property type="protein sequence ID" value="CAI8032857.1"/>
    <property type="molecule type" value="Genomic_DNA"/>
</dbReference>
<keyword evidence="14" id="KW-1185">Reference proteome</keyword>
<dbReference type="AlphaFoldDB" id="A0AA35SPE6"/>
<dbReference type="PANTHER" id="PTHR13273">
    <property type="entry name" value="ANAMORSIN"/>
    <property type="match status" value="1"/>
</dbReference>
<comment type="similarity">
    <text evidence="2 10">Belongs to the anamorsin family.</text>
</comment>
<comment type="subcellular location">
    <subcellularLocation>
        <location evidence="10">Cytoplasm</location>
    </subcellularLocation>
    <subcellularLocation>
        <location evidence="10">Mitochondrion intermembrane space</location>
    </subcellularLocation>
</comment>
<keyword evidence="9 10" id="KW-0496">Mitochondrion</keyword>
<comment type="cofactor">
    <cofactor evidence="1 10">
        <name>[4Fe-4S] cluster</name>
        <dbReference type="ChEBI" id="CHEBI:49883"/>
    </cofactor>
</comment>
<evidence type="ECO:0000259" key="12">
    <source>
        <dbReference type="Pfam" id="PF20922"/>
    </source>
</evidence>
<feature type="binding site" evidence="10">
    <location>
        <position position="270"/>
    </location>
    <ligand>
        <name>[4Fe-4S] cluster</name>
        <dbReference type="ChEBI" id="CHEBI:49883"/>
    </ligand>
</feature>
<accession>A0AA35SPE6</accession>